<keyword evidence="6" id="KW-0067">ATP-binding</keyword>
<dbReference type="RefSeq" id="WP_052093033.1">
    <property type="nucleotide sequence ID" value="NZ_FZMS01000010.1"/>
</dbReference>
<evidence type="ECO:0000256" key="8">
    <source>
        <dbReference type="ARBA" id="ARBA00033408"/>
    </source>
</evidence>
<evidence type="ECO:0000256" key="4">
    <source>
        <dbReference type="ARBA" id="ARBA00022741"/>
    </source>
</evidence>
<evidence type="ECO:0000313" key="12">
    <source>
        <dbReference type="EMBL" id="TLE11789.1"/>
    </source>
</evidence>
<dbReference type="PANTHER" id="PTHR11059:SF0">
    <property type="entry name" value="DNA REPAIR PROTEIN RECN"/>
    <property type="match status" value="1"/>
</dbReference>
<name>A0A4V6I692_9HELI</name>
<dbReference type="PANTHER" id="PTHR11059">
    <property type="entry name" value="DNA REPAIR PROTEIN RECN"/>
    <property type="match status" value="1"/>
</dbReference>
<evidence type="ECO:0000259" key="11">
    <source>
        <dbReference type="Pfam" id="PF02463"/>
    </source>
</evidence>
<evidence type="ECO:0000256" key="1">
    <source>
        <dbReference type="ARBA" id="ARBA00003618"/>
    </source>
</evidence>
<evidence type="ECO:0000256" key="9">
    <source>
        <dbReference type="SAM" id="Coils"/>
    </source>
</evidence>
<accession>A0A4V6I692</accession>
<comment type="caution">
    <text evidence="12">The sequence shown here is derived from an EMBL/GenBank/DDBJ whole genome shotgun (WGS) entry which is preliminary data.</text>
</comment>
<comment type="similarity">
    <text evidence="2">Belongs to the RecN family.</text>
</comment>
<dbReference type="InterPro" id="IPR027417">
    <property type="entry name" value="P-loop_NTPase"/>
</dbReference>
<dbReference type="GO" id="GO:0009432">
    <property type="term" value="P:SOS response"/>
    <property type="evidence" value="ECO:0007669"/>
    <property type="project" value="TreeGrafter"/>
</dbReference>
<sequence length="693" mass="78856">MITRILIDKSPAFSHIQLDLHKGFNVISGVSGSGKSVFLHAMLSAFGLKESHAALVEINLTLRLKELGICLEDFGIAGDLDTDDFDIKDSNVKDSVIQADSNKQIESKTNKDSKMQQVSSTNEDSALQTDINVQIDSNVKDLVAQTESKTQRDATANKDLSLQADSNQQRVSAIQADNDIQTDSAIQTESKTNKNPNKQKDSKISNNSKISKESATQQDSILQTDIHMQIDSNKQQASTTQANKDSTKQKTPSNNLVISVLKKQNTRYFINNQAISKKKLSEIAHHFIKYISIKDGNELENDYMLHILDSITMQKDSTFNEILQEYNQTFIEHKQCKIKLQELEEMQKNIENLKDFAQFEIDKITKAQPQIGEYEKLMSDKKLLSKKEKVMETCNKALVELDSLDSIYKAFELLNIDNASFLSHIMEARGHIENGLDEFNSLDIDIESLLERISLLADIIRRYGSEEDALKHLAMQQQKLQEYESIEFDKTKIEEKFLSLTKRLENLANTLHEKRKDCLPIFVEKLNYYAKELRLESVSIDQNRIECYQYGLDSLQIYLASKQKSVLSSGEYNRMRLAMLCVAASYNTYSEGILILDEIDANLSGEESEGVAKLLQFLSKHYQVFAISHQPFMPLLCDRHYLVSKESESTSTIKLLNKKERIKEVARMISGSKLDKHALSYAETLLQQQQNSY</sequence>
<organism evidence="12 13">
    <name type="scientific">Helicobacter bilis</name>
    <dbReference type="NCBI Taxonomy" id="37372"/>
    <lineage>
        <taxon>Bacteria</taxon>
        <taxon>Pseudomonadati</taxon>
        <taxon>Campylobacterota</taxon>
        <taxon>Epsilonproteobacteria</taxon>
        <taxon>Campylobacterales</taxon>
        <taxon>Helicobacteraceae</taxon>
        <taxon>Helicobacter</taxon>
    </lineage>
</organism>
<dbReference type="GO" id="GO:0006281">
    <property type="term" value="P:DNA repair"/>
    <property type="evidence" value="ECO:0007669"/>
    <property type="project" value="UniProtKB-KW"/>
</dbReference>
<keyword evidence="9" id="KW-0175">Coiled coil</keyword>
<feature type="compositionally biased region" description="Polar residues" evidence="10">
    <location>
        <begin position="115"/>
        <end position="130"/>
    </location>
</feature>
<feature type="compositionally biased region" description="Polar residues" evidence="10">
    <location>
        <begin position="158"/>
        <end position="172"/>
    </location>
</feature>
<evidence type="ECO:0000256" key="3">
    <source>
        <dbReference type="ARBA" id="ARBA00021315"/>
    </source>
</evidence>
<dbReference type="InterPro" id="IPR003395">
    <property type="entry name" value="RecF/RecN/SMC_N"/>
</dbReference>
<feature type="coiled-coil region" evidence="9">
    <location>
        <begin position="333"/>
        <end position="363"/>
    </location>
</feature>
<dbReference type="SUPFAM" id="SSF52540">
    <property type="entry name" value="P-loop containing nucleoside triphosphate hydrolases"/>
    <property type="match status" value="1"/>
</dbReference>
<gene>
    <name evidence="12" type="ORF">LS79_001380</name>
</gene>
<reference evidence="12 13" key="1">
    <citation type="journal article" date="2014" name="Genome Announc.">
        <title>Draft genome sequences of eight enterohepatic helicobacter species isolated from both laboratory and wild rodents.</title>
        <authorList>
            <person name="Sheh A."/>
            <person name="Shen Z."/>
            <person name="Fox J.G."/>
        </authorList>
    </citation>
    <scope>NUCLEOTIDE SEQUENCE [LARGE SCALE GENOMIC DNA]</scope>
    <source>
        <strain evidence="12 13">ATCC 49320</strain>
    </source>
</reference>
<feature type="domain" description="RecF/RecN/SMC N-terminal" evidence="11">
    <location>
        <begin position="230"/>
        <end position="650"/>
    </location>
</feature>
<dbReference type="GO" id="GO:0006310">
    <property type="term" value="P:DNA recombination"/>
    <property type="evidence" value="ECO:0007669"/>
    <property type="project" value="InterPro"/>
</dbReference>
<evidence type="ECO:0000313" key="13">
    <source>
        <dbReference type="Proteomes" id="UP000029857"/>
    </source>
</evidence>
<dbReference type="AlphaFoldDB" id="A0A4V6I692"/>
<keyword evidence="4" id="KW-0547">Nucleotide-binding</keyword>
<keyword evidence="7" id="KW-0234">DNA repair</keyword>
<evidence type="ECO:0000256" key="2">
    <source>
        <dbReference type="ARBA" id="ARBA00009441"/>
    </source>
</evidence>
<evidence type="ECO:0000256" key="5">
    <source>
        <dbReference type="ARBA" id="ARBA00022763"/>
    </source>
</evidence>
<proteinExistence type="inferred from homology"/>
<evidence type="ECO:0000256" key="7">
    <source>
        <dbReference type="ARBA" id="ARBA00023204"/>
    </source>
</evidence>
<dbReference type="Gene3D" id="3.40.50.300">
    <property type="entry name" value="P-loop containing nucleotide triphosphate hydrolases"/>
    <property type="match status" value="3"/>
</dbReference>
<dbReference type="Proteomes" id="UP000029857">
    <property type="component" value="Unassembled WGS sequence"/>
</dbReference>
<feature type="region of interest" description="Disordered" evidence="10">
    <location>
        <begin position="231"/>
        <end position="253"/>
    </location>
</feature>
<comment type="function">
    <text evidence="1">May be involved in recombinational repair of damaged DNA.</text>
</comment>
<dbReference type="EMBL" id="JRPJ02000003">
    <property type="protein sequence ID" value="TLE11789.1"/>
    <property type="molecule type" value="Genomic_DNA"/>
</dbReference>
<feature type="compositionally biased region" description="Polar residues" evidence="10">
    <location>
        <begin position="178"/>
        <end position="196"/>
    </location>
</feature>
<evidence type="ECO:0000256" key="10">
    <source>
        <dbReference type="SAM" id="MobiDB-lite"/>
    </source>
</evidence>
<dbReference type="GO" id="GO:0005524">
    <property type="term" value="F:ATP binding"/>
    <property type="evidence" value="ECO:0007669"/>
    <property type="project" value="UniProtKB-KW"/>
</dbReference>
<evidence type="ECO:0000256" key="6">
    <source>
        <dbReference type="ARBA" id="ARBA00022840"/>
    </source>
</evidence>
<dbReference type="InterPro" id="IPR004604">
    <property type="entry name" value="DNA_recomb/repair_RecN"/>
</dbReference>
<feature type="region of interest" description="Disordered" evidence="10">
    <location>
        <begin position="106"/>
        <end position="130"/>
    </location>
</feature>
<dbReference type="Pfam" id="PF02463">
    <property type="entry name" value="SMC_N"/>
    <property type="match status" value="1"/>
</dbReference>
<feature type="region of interest" description="Disordered" evidence="10">
    <location>
        <begin position="146"/>
        <end position="218"/>
    </location>
</feature>
<protein>
    <recommendedName>
        <fullName evidence="3">DNA repair protein RecN</fullName>
    </recommendedName>
    <alternativeName>
        <fullName evidence="8">Recombination protein N</fullName>
    </alternativeName>
</protein>
<keyword evidence="5" id="KW-0227">DNA damage</keyword>
<dbReference type="GO" id="GO:0043590">
    <property type="term" value="C:bacterial nucleoid"/>
    <property type="evidence" value="ECO:0007669"/>
    <property type="project" value="TreeGrafter"/>
</dbReference>